<name>A0A4Y9PHN3_9BRAD</name>
<sequence>MSSYGLNGSGLAESGPLLQAGALERKIATGSNRWVAWLLLLGCAMPSYMTMYVGGAKFIPARIAISLLMVPALAQLFQRGRRLCASDFFVCAASAWMFVAVLQTDQGWSSAAALVLEFSGGYIVARAYFFGRQGLETFVRVLKPVTAAIVAVAVLEHLTRHNVVAALMGLQSTGYEYRYGLLRATSTFPHAILFGSFCAVVGAIFLYSERSFLGRTLYCGLCLFGCVLSMSSAPLMAFGIVLSVYFYDQMLLGQRWRWHALVASLFMFLGIVFLAANKPFSWIVANLTLDPATGYFRVATWESASYYIDLSPYVGYGFGSYASPDDFFGNASVDSVWLTLALRFGIPLVIFILLANIAAFFPSRRTASIPHGLDAHMRNMRTAFTLGLAMFMFVGLTVHYWNNSWILWGIWIGIRASLKEDSVAAAESLVLYRQVTASADRDLTVGHVTRGFYASR</sequence>
<feature type="transmembrane region" description="Helical" evidence="1">
    <location>
        <begin position="336"/>
        <end position="361"/>
    </location>
</feature>
<feature type="transmembrane region" description="Helical" evidence="1">
    <location>
        <begin position="258"/>
        <end position="276"/>
    </location>
</feature>
<dbReference type="RefSeq" id="WP_135163268.1">
    <property type="nucleotide sequence ID" value="NZ_SPQS01000004.1"/>
</dbReference>
<dbReference type="AlphaFoldDB" id="A0A4Y9PHN3"/>
<gene>
    <name evidence="2" type="ORF">E4K64_09560</name>
</gene>
<keyword evidence="1" id="KW-1133">Transmembrane helix</keyword>
<accession>A0A4Y9PHN3</accession>
<evidence type="ECO:0000256" key="1">
    <source>
        <dbReference type="SAM" id="Phobius"/>
    </source>
</evidence>
<feature type="transmembrane region" description="Helical" evidence="1">
    <location>
        <begin position="188"/>
        <end position="207"/>
    </location>
</feature>
<evidence type="ECO:0000313" key="3">
    <source>
        <dbReference type="Proteomes" id="UP000297700"/>
    </source>
</evidence>
<evidence type="ECO:0000313" key="2">
    <source>
        <dbReference type="EMBL" id="TFV78053.1"/>
    </source>
</evidence>
<feature type="transmembrane region" description="Helical" evidence="1">
    <location>
        <begin position="34"/>
        <end position="53"/>
    </location>
</feature>
<feature type="transmembrane region" description="Helical" evidence="1">
    <location>
        <begin position="108"/>
        <end position="129"/>
    </location>
</feature>
<feature type="transmembrane region" description="Helical" evidence="1">
    <location>
        <begin position="219"/>
        <end position="246"/>
    </location>
</feature>
<reference evidence="2 3" key="1">
    <citation type="submission" date="2019-03" db="EMBL/GenBank/DDBJ databases">
        <title>Bradyrhizobium strains diversity.</title>
        <authorList>
            <person name="Urquiaga M.C.O."/>
            <person name="Hungria M."/>
            <person name="Delamuta J.R.M."/>
            <person name="Klepa M.S."/>
        </authorList>
    </citation>
    <scope>NUCLEOTIDE SEQUENCE [LARGE SCALE GENOMIC DNA]</scope>
    <source>
        <strain evidence="2 3">CNPSo 3426</strain>
    </source>
</reference>
<proteinExistence type="predicted"/>
<feature type="transmembrane region" description="Helical" evidence="1">
    <location>
        <begin position="59"/>
        <end position="77"/>
    </location>
</feature>
<comment type="caution">
    <text evidence="2">The sequence shown here is derived from an EMBL/GenBank/DDBJ whole genome shotgun (WGS) entry which is preliminary data.</text>
</comment>
<evidence type="ECO:0008006" key="4">
    <source>
        <dbReference type="Google" id="ProtNLM"/>
    </source>
</evidence>
<feature type="transmembrane region" description="Helical" evidence="1">
    <location>
        <begin position="382"/>
        <end position="401"/>
    </location>
</feature>
<keyword evidence="1" id="KW-0472">Membrane</keyword>
<organism evidence="2 3">
    <name type="scientific">Bradyrhizobium frederickii</name>
    <dbReference type="NCBI Taxonomy" id="2560054"/>
    <lineage>
        <taxon>Bacteria</taxon>
        <taxon>Pseudomonadati</taxon>
        <taxon>Pseudomonadota</taxon>
        <taxon>Alphaproteobacteria</taxon>
        <taxon>Hyphomicrobiales</taxon>
        <taxon>Nitrobacteraceae</taxon>
        <taxon>Bradyrhizobium</taxon>
    </lineage>
</organism>
<feature type="transmembrane region" description="Helical" evidence="1">
    <location>
        <begin position="84"/>
        <end position="102"/>
    </location>
</feature>
<dbReference type="EMBL" id="SPQS01000004">
    <property type="protein sequence ID" value="TFV78053.1"/>
    <property type="molecule type" value="Genomic_DNA"/>
</dbReference>
<protein>
    <recommendedName>
        <fullName evidence="4">O-antigen ligase domain-containing protein</fullName>
    </recommendedName>
</protein>
<keyword evidence="1" id="KW-0812">Transmembrane</keyword>
<dbReference type="Proteomes" id="UP000297700">
    <property type="component" value="Unassembled WGS sequence"/>
</dbReference>